<accession>A0A964T9J0</accession>
<keyword evidence="6 8" id="KW-0472">Membrane</keyword>
<name>A0A964T9J0_9FLAO</name>
<evidence type="ECO:0000256" key="5">
    <source>
        <dbReference type="ARBA" id="ARBA00022989"/>
    </source>
</evidence>
<comment type="similarity">
    <text evidence="7">Belongs to the GntP permease family.</text>
</comment>
<proteinExistence type="inferred from homology"/>
<protein>
    <submittedName>
        <fullName evidence="9">Gluconate transporter</fullName>
    </submittedName>
</protein>
<feature type="transmembrane region" description="Helical" evidence="8">
    <location>
        <begin position="254"/>
        <end position="279"/>
    </location>
</feature>
<dbReference type="PANTHER" id="PTHR30354:SF22">
    <property type="entry name" value="HIGH-AFFINITY GLUCONATE TRANSPORTER"/>
    <property type="match status" value="1"/>
</dbReference>
<reference evidence="9" key="1">
    <citation type="submission" date="2020-01" db="EMBL/GenBank/DDBJ databases">
        <title>Muricauda ochracea sp. nov., isolated from a tidal flat of Garorim bay in Korea.</title>
        <authorList>
            <person name="Kim D."/>
            <person name="Yoo Y."/>
            <person name="Kim J.-J."/>
        </authorList>
    </citation>
    <scope>NUCLEOTIDE SEQUENCE</scope>
    <source>
        <strain evidence="9">JGD-17</strain>
    </source>
</reference>
<keyword evidence="3" id="KW-1003">Cell membrane</keyword>
<organism evidence="9 10">
    <name type="scientific">Flagellimonas ochracea</name>
    <dbReference type="NCBI Taxonomy" id="2696472"/>
    <lineage>
        <taxon>Bacteria</taxon>
        <taxon>Pseudomonadati</taxon>
        <taxon>Bacteroidota</taxon>
        <taxon>Flavobacteriia</taxon>
        <taxon>Flavobacteriales</taxon>
        <taxon>Flavobacteriaceae</taxon>
        <taxon>Flagellimonas</taxon>
    </lineage>
</organism>
<feature type="transmembrane region" description="Helical" evidence="8">
    <location>
        <begin position="412"/>
        <end position="436"/>
    </location>
</feature>
<dbReference type="GO" id="GO:0005886">
    <property type="term" value="C:plasma membrane"/>
    <property type="evidence" value="ECO:0007669"/>
    <property type="project" value="UniProtKB-SubCell"/>
</dbReference>
<dbReference type="NCBIfam" id="TIGR00791">
    <property type="entry name" value="gntP"/>
    <property type="match status" value="1"/>
</dbReference>
<evidence type="ECO:0000256" key="4">
    <source>
        <dbReference type="ARBA" id="ARBA00022692"/>
    </source>
</evidence>
<comment type="caution">
    <text evidence="9">The sequence shown here is derived from an EMBL/GenBank/DDBJ whole genome shotgun (WGS) entry which is preliminary data.</text>
</comment>
<keyword evidence="2" id="KW-0813">Transport</keyword>
<keyword evidence="10" id="KW-1185">Reference proteome</keyword>
<evidence type="ECO:0000256" key="7">
    <source>
        <dbReference type="ARBA" id="ARBA00049663"/>
    </source>
</evidence>
<dbReference type="EMBL" id="JAAABI010000001">
    <property type="protein sequence ID" value="NAY90733.1"/>
    <property type="molecule type" value="Genomic_DNA"/>
</dbReference>
<dbReference type="Proteomes" id="UP000667650">
    <property type="component" value="Unassembled WGS sequence"/>
</dbReference>
<feature type="transmembrane region" description="Helical" evidence="8">
    <location>
        <begin position="174"/>
        <end position="194"/>
    </location>
</feature>
<evidence type="ECO:0000256" key="2">
    <source>
        <dbReference type="ARBA" id="ARBA00022448"/>
    </source>
</evidence>
<dbReference type="Pfam" id="PF02447">
    <property type="entry name" value="GntP_permease"/>
    <property type="match status" value="1"/>
</dbReference>
<evidence type="ECO:0000313" key="10">
    <source>
        <dbReference type="Proteomes" id="UP000667650"/>
    </source>
</evidence>
<dbReference type="RefSeq" id="WP_166522138.1">
    <property type="nucleotide sequence ID" value="NZ_JAAABI010000001.1"/>
</dbReference>
<gene>
    <name evidence="9" type="ORF">GTQ34_02270</name>
</gene>
<comment type="subcellular location">
    <subcellularLocation>
        <location evidence="1">Cell membrane</location>
        <topology evidence="1">Multi-pass membrane protein</topology>
    </subcellularLocation>
</comment>
<dbReference type="PANTHER" id="PTHR30354">
    <property type="entry name" value="GNT FAMILY GLUCONATE TRANSPORTER"/>
    <property type="match status" value="1"/>
</dbReference>
<keyword evidence="5 8" id="KW-1133">Transmembrane helix</keyword>
<evidence type="ECO:0000256" key="3">
    <source>
        <dbReference type="ARBA" id="ARBA00022475"/>
    </source>
</evidence>
<feature type="transmembrane region" description="Helical" evidence="8">
    <location>
        <begin position="222"/>
        <end position="242"/>
    </location>
</feature>
<dbReference type="GO" id="GO:0015128">
    <property type="term" value="F:gluconate transmembrane transporter activity"/>
    <property type="evidence" value="ECO:0007669"/>
    <property type="project" value="InterPro"/>
</dbReference>
<dbReference type="InterPro" id="IPR003474">
    <property type="entry name" value="Glcn_transporter"/>
</dbReference>
<keyword evidence="4 8" id="KW-0812">Transmembrane</keyword>
<feature type="transmembrane region" description="Helical" evidence="8">
    <location>
        <begin position="136"/>
        <end position="154"/>
    </location>
</feature>
<evidence type="ECO:0000256" key="8">
    <source>
        <dbReference type="SAM" id="Phobius"/>
    </source>
</evidence>
<feature type="transmembrane region" description="Helical" evidence="8">
    <location>
        <begin position="377"/>
        <end position="400"/>
    </location>
</feature>
<feature type="transmembrane region" description="Helical" evidence="8">
    <location>
        <begin position="337"/>
        <end position="365"/>
    </location>
</feature>
<sequence length="437" mass="46318">MPLIIAIVGILLLFLLIAKLKLNAFLSFIIVCLFVGIFQGMPLDQLVQSIQRGIGNTLGFLVLILGLGAMLGKLVADSGAAQQITTRLVDKFGVKHVQWAMVITGFIVGIPMFYSVGFVILIPLVFSVAISTKLPLLYVGLPMLTSLSVTHGYLPPHPAPTAIAAMFNADIGKTLLYGVVIAIPAIIVAGPLFARTIKNIEAKPLKEFYNPNIIPPEQLPSIWTSILTALSPIIFIGIGIAADQFIVAGTLKNILMFIGNPVIALLLSVLLAIYTLGLAKGKKMGTLMDSLTTSVSSITMILLIIAGAGALKEVLIDSKVSDYIAASLEGSSISPLFLAWFIATAIRVSVGSATVAGLTAAGIVLPMATDLNVSAELMVLAIGSGSLMLSHVNDTGFWMFKEYFNLSVKETLSTWTVMETLVGIMGLIGVLTLSLFM</sequence>
<feature type="transmembrane region" description="Helical" evidence="8">
    <location>
        <begin position="96"/>
        <end position="129"/>
    </location>
</feature>
<evidence type="ECO:0000256" key="6">
    <source>
        <dbReference type="ARBA" id="ARBA00023136"/>
    </source>
</evidence>
<feature type="transmembrane region" description="Helical" evidence="8">
    <location>
        <begin position="58"/>
        <end position="76"/>
    </location>
</feature>
<evidence type="ECO:0000256" key="1">
    <source>
        <dbReference type="ARBA" id="ARBA00004651"/>
    </source>
</evidence>
<dbReference type="AlphaFoldDB" id="A0A964T9J0"/>
<dbReference type="PIRSF" id="PIRSF002746">
    <property type="entry name" value="Gluconate_transporter"/>
    <property type="match status" value="1"/>
</dbReference>
<evidence type="ECO:0000313" key="9">
    <source>
        <dbReference type="EMBL" id="NAY90733.1"/>
    </source>
</evidence>
<feature type="transmembrane region" description="Helical" evidence="8">
    <location>
        <begin position="291"/>
        <end position="311"/>
    </location>
</feature>